<dbReference type="PANTHER" id="PTHR12369">
    <property type="entry name" value="CHONDROITIN SYNTHASE"/>
    <property type="match status" value="1"/>
</dbReference>
<keyword evidence="13" id="KW-1185">Reference proteome</keyword>
<evidence type="ECO:0000256" key="8">
    <source>
        <dbReference type="ARBA" id="ARBA00023136"/>
    </source>
</evidence>
<feature type="region of interest" description="Disordered" evidence="10">
    <location>
        <begin position="517"/>
        <end position="549"/>
    </location>
</feature>
<evidence type="ECO:0000259" key="11">
    <source>
        <dbReference type="PROSITE" id="PS51820"/>
    </source>
</evidence>
<comment type="function">
    <text evidence="9">Transfers N-acetylgalactosamine (GalNAc) from UDP-GalNAc to N-acetylglucosamine-beta-benzyl with a beta-1,4-linkage to form N,N'-diacetyllactosediamine, GalNAc-beta-1,4-GlcNAc structures in N-linked glycans and probably O-linked glycans.</text>
</comment>
<dbReference type="eggNOG" id="KOG3588">
    <property type="taxonomic scope" value="Eukaryota"/>
</dbReference>
<sequence length="1131" mass="131783">MIMEFFPLKKLRRNGKYFLFAAILLVGLLAVYHEMVAARAWSSDVGVDPDSSNWRRAMLNQKGREDGRPDWVEDPDSWRSSFTPQAWKPEFKGQANLHVFEDWCGTSTADLRKNLHYPLYPHSRTRVKKLAVSPQWTNYGLRIFGYLHPYTDGDFVFAVSSDDNSELWLSTDQSPLNVQLLAWVGKTGTEWTAPGEFEKYASQTSRPVRLSAQKRYFFEVIHKQNDRGTDHVEVAVSVPHSDQVILYFPRINSLFYVCIKVESNGFFLFFVVFKWQLLDHNFRFTVIESKHISLYVDESDLRMNYVTHIPQTVASHEHTFSKQRSSAAVDMLREDPRDTLYQVHLINSKYLQGILPDCTYNPTYTIKDFPLLRYQGLQFVQMSYIYPNDYTRLTHMERENTCFYPESSYYKKMYGFSRYMRFDRPDTHKKGNGDIDFGLQSIKSVHEQEKDIFGYNAKHREKETKADQMKNNVYPDYGDDYDDYVQNRRRKLFSFATRGIDDTLDKSPDERERIKDFQNRKEKGAVPQPQKEAGKIPKKVFEQDPHQNRTEFKHEGSIKKVEPKTKTKVRSAKIQKVKAIAKPKQTNSSALIGNGEIKAKQQLAILQNRNPRYSKTNHTQIQKLKKSPIEREDRPEAMPQKPTAVNRQKLPETEKVFHPDINSHFTTTNRNGNQFIGKSNEAETDPRKALREKEIELNKPLQQDLDNHNNSDKMSTRGKTFKKKSYLRGEWDHAGEEDGDHNRTEIRRNATHRDSDSMWEQQGDMAIDPDEEDLTPAPVFDTQVNWNQTFQVNHLDLQSQRSDWIDLSCNVSGNLLLNPSDALAVVHAFMDRLNEKHKGRFTLVRVLNVVKRVDGYRGSRYLLELELKDANGQLLRLTHYIYTLIRHNPQRSQDFIFQRSQPQLVLCNPVGFRWNPDATVHFIVPVKNQARWVQQLITDMEEVFRKTGDSNFNLIITDYSSTDMDVEQIVQKSSLPRYQYVKLSGNFERSAGLQAGIDLIDDDHSIVFLCDLHIHFPSSIVDTIRKHCVEGHMAFAPIVLRLNCGSTPSDARGYWEVNGFGLLGIYKSDLDAIGGMNTREFRERWGGEDWELLDRILQGGLEVERIYLRNFFHRYHSKRGMWNRKMSASQT</sequence>
<evidence type="ECO:0000256" key="9">
    <source>
        <dbReference type="RuleBase" id="RU364016"/>
    </source>
</evidence>
<dbReference type="InterPro" id="IPR051227">
    <property type="entry name" value="CS_glycosyltransferase"/>
</dbReference>
<evidence type="ECO:0000256" key="7">
    <source>
        <dbReference type="ARBA" id="ARBA00023034"/>
    </source>
</evidence>
<evidence type="ECO:0000256" key="4">
    <source>
        <dbReference type="ARBA" id="ARBA00022692"/>
    </source>
</evidence>
<keyword evidence="5 9" id="KW-0735">Signal-anchor</keyword>
<evidence type="ECO:0000313" key="12">
    <source>
        <dbReference type="Ensembl" id="ENSXMAP00000004007.2"/>
    </source>
</evidence>
<name>M3ZP64_XIPMA</name>
<dbReference type="Proteomes" id="UP000002852">
    <property type="component" value="Unassembled WGS sequence"/>
</dbReference>
<reference evidence="12" key="3">
    <citation type="submission" date="2025-08" db="UniProtKB">
        <authorList>
            <consortium name="Ensembl"/>
        </authorList>
    </citation>
    <scope>IDENTIFICATION</scope>
    <source>
        <strain evidence="12">JP 163 A</strain>
    </source>
</reference>
<dbReference type="Ensembl" id="ENSXMAT00000004012.2">
    <property type="protein sequence ID" value="ENSXMAP00000004007.2"/>
    <property type="gene ID" value="ENSXMAG00000003989.2"/>
</dbReference>
<dbReference type="Pfam" id="PF07691">
    <property type="entry name" value="PA14"/>
    <property type="match status" value="1"/>
</dbReference>
<evidence type="ECO:0000256" key="6">
    <source>
        <dbReference type="ARBA" id="ARBA00022989"/>
    </source>
</evidence>
<feature type="region of interest" description="Disordered" evidence="10">
    <location>
        <begin position="614"/>
        <end position="645"/>
    </location>
</feature>
<dbReference type="InterPro" id="IPR011658">
    <property type="entry name" value="PA14_dom"/>
</dbReference>
<dbReference type="PANTHER" id="PTHR12369:SF15">
    <property type="entry name" value="BETA-1,4-N-ACETYLGALACTOSAMINYLTRANSFERASE 3"/>
    <property type="match status" value="1"/>
</dbReference>
<keyword evidence="8" id="KW-0472">Membrane</keyword>
<keyword evidence="7 9" id="KW-0333">Golgi apparatus</keyword>
<evidence type="ECO:0000256" key="5">
    <source>
        <dbReference type="ARBA" id="ARBA00022968"/>
    </source>
</evidence>
<feature type="compositionally biased region" description="Basic and acidic residues" evidence="10">
    <location>
        <begin position="680"/>
        <end position="697"/>
    </location>
</feature>
<dbReference type="InParanoid" id="M3ZP64"/>
<evidence type="ECO:0000256" key="10">
    <source>
        <dbReference type="SAM" id="MobiDB-lite"/>
    </source>
</evidence>
<dbReference type="SMART" id="SM00758">
    <property type="entry name" value="PA14"/>
    <property type="match status" value="1"/>
</dbReference>
<dbReference type="GO" id="GO:0032580">
    <property type="term" value="C:Golgi cisterna membrane"/>
    <property type="evidence" value="ECO:0007669"/>
    <property type="project" value="UniProtKB-SubCell"/>
</dbReference>
<evidence type="ECO:0000256" key="3">
    <source>
        <dbReference type="ARBA" id="ARBA00022679"/>
    </source>
</evidence>
<comment type="subcellular location">
    <subcellularLocation>
        <location evidence="1 9">Golgi apparatus</location>
        <location evidence="1 9">Golgi stack membrane</location>
        <topology evidence="1 9">Single-pass type II membrane protein</topology>
    </subcellularLocation>
</comment>
<reference evidence="13" key="1">
    <citation type="submission" date="2012-01" db="EMBL/GenBank/DDBJ databases">
        <authorList>
            <person name="Walter R."/>
            <person name="Schartl M."/>
            <person name="Warren W."/>
        </authorList>
    </citation>
    <scope>NUCLEOTIDE SEQUENCE [LARGE SCALE GENOMIC DNA]</scope>
    <source>
        <strain evidence="13">JP 163 A</strain>
    </source>
</reference>
<keyword evidence="3 9" id="KW-0808">Transferase</keyword>
<feature type="compositionally biased region" description="Basic and acidic residues" evidence="10">
    <location>
        <begin position="705"/>
        <end position="715"/>
    </location>
</feature>
<evidence type="ECO:0000256" key="2">
    <source>
        <dbReference type="ARBA" id="ARBA00009239"/>
    </source>
</evidence>
<organism evidence="12 13">
    <name type="scientific">Xiphophorus maculatus</name>
    <name type="common">Southern platyfish</name>
    <name type="synonym">Platypoecilus maculatus</name>
    <dbReference type="NCBI Taxonomy" id="8083"/>
    <lineage>
        <taxon>Eukaryota</taxon>
        <taxon>Metazoa</taxon>
        <taxon>Chordata</taxon>
        <taxon>Craniata</taxon>
        <taxon>Vertebrata</taxon>
        <taxon>Euteleostomi</taxon>
        <taxon>Actinopterygii</taxon>
        <taxon>Neopterygii</taxon>
        <taxon>Teleostei</taxon>
        <taxon>Neoteleostei</taxon>
        <taxon>Acanthomorphata</taxon>
        <taxon>Ovalentaria</taxon>
        <taxon>Atherinomorphae</taxon>
        <taxon>Cyprinodontiformes</taxon>
        <taxon>Poeciliidae</taxon>
        <taxon>Poeciliinae</taxon>
        <taxon>Xiphophorus</taxon>
    </lineage>
</organism>
<dbReference type="SUPFAM" id="SSF53448">
    <property type="entry name" value="Nucleotide-diphospho-sugar transferases"/>
    <property type="match status" value="1"/>
</dbReference>
<evidence type="ECO:0000256" key="1">
    <source>
        <dbReference type="ARBA" id="ARBA00004447"/>
    </source>
</evidence>
<dbReference type="PROSITE" id="PS51820">
    <property type="entry name" value="PA14"/>
    <property type="match status" value="1"/>
</dbReference>
<keyword evidence="6" id="KW-1133">Transmembrane helix</keyword>
<dbReference type="FunCoup" id="M3ZP64">
    <property type="interactions" value="317"/>
</dbReference>
<dbReference type="GeneTree" id="ENSGT01050000244857"/>
<dbReference type="GO" id="GO:0033842">
    <property type="term" value="F:N-acetyl-beta-glucosaminyl-derivative 4-beta-N-acetylgalactosaminyltransferase activity"/>
    <property type="evidence" value="ECO:0007669"/>
    <property type="project" value="UniProtKB-EC"/>
</dbReference>
<proteinExistence type="inferred from homology"/>
<feature type="region of interest" description="Disordered" evidence="10">
    <location>
        <begin position="662"/>
        <end position="719"/>
    </location>
</feature>
<protein>
    <recommendedName>
        <fullName evidence="9">Beta-1,4-N-acetylgalactosaminyltransferase</fullName>
        <ecNumber evidence="9">2.4.1.244</ecNumber>
    </recommendedName>
</protein>
<dbReference type="InterPro" id="IPR037524">
    <property type="entry name" value="PA14/GLEYA"/>
</dbReference>
<feature type="compositionally biased region" description="Polar residues" evidence="10">
    <location>
        <begin position="663"/>
        <end position="677"/>
    </location>
</feature>
<feature type="compositionally biased region" description="Basic and acidic residues" evidence="10">
    <location>
        <begin position="532"/>
        <end position="549"/>
    </location>
</feature>
<evidence type="ECO:0000313" key="13">
    <source>
        <dbReference type="Proteomes" id="UP000002852"/>
    </source>
</evidence>
<accession>M3ZP64</accession>
<dbReference type="EC" id="2.4.1.244" evidence="9"/>
<comment type="similarity">
    <text evidence="2 9">Belongs to the chondroitin N-acetylgalactosaminyltransferase family.</text>
</comment>
<dbReference type="OMA" id="VDPHLQF"/>
<reference evidence="12" key="4">
    <citation type="submission" date="2025-09" db="UniProtKB">
        <authorList>
            <consortium name="Ensembl"/>
        </authorList>
    </citation>
    <scope>IDENTIFICATION</scope>
    <source>
        <strain evidence="12">JP 163 A</strain>
    </source>
</reference>
<reference evidence="13" key="2">
    <citation type="journal article" date="2013" name="Nat. Genet.">
        <title>The genome of the platyfish, Xiphophorus maculatus, provides insights into evolutionary adaptation and several complex traits.</title>
        <authorList>
            <person name="Schartl M."/>
            <person name="Walter R.B."/>
            <person name="Shen Y."/>
            <person name="Garcia T."/>
            <person name="Catchen J."/>
            <person name="Amores A."/>
            <person name="Braasch I."/>
            <person name="Chalopin D."/>
            <person name="Volff J.N."/>
            <person name="Lesch K.P."/>
            <person name="Bisazza A."/>
            <person name="Minx P."/>
            <person name="Hillier L."/>
            <person name="Wilson R.K."/>
            <person name="Fuerstenberg S."/>
            <person name="Boore J."/>
            <person name="Searle S."/>
            <person name="Postlethwait J.H."/>
            <person name="Warren W.C."/>
        </authorList>
    </citation>
    <scope>NUCLEOTIDE SEQUENCE [LARGE SCALE GENOMIC DNA]</scope>
    <source>
        <strain evidence="13">JP 163 A</strain>
    </source>
</reference>
<dbReference type="InterPro" id="IPR029044">
    <property type="entry name" value="Nucleotide-diphossugar_trans"/>
</dbReference>
<dbReference type="AlphaFoldDB" id="M3ZP64"/>
<dbReference type="Gene3D" id="3.90.550.10">
    <property type="entry name" value="Spore Coat Polysaccharide Biosynthesis Protein SpsA, Chain A"/>
    <property type="match status" value="1"/>
</dbReference>
<feature type="domain" description="PA14" evidence="11">
    <location>
        <begin position="90"/>
        <end position="250"/>
    </location>
</feature>
<dbReference type="HOGENOM" id="CLU_011195_0_0_1"/>
<dbReference type="Pfam" id="PF05679">
    <property type="entry name" value="CHGN"/>
    <property type="match status" value="1"/>
</dbReference>
<keyword evidence="4" id="KW-0812">Transmembrane</keyword>
<comment type="catalytic activity">
    <reaction evidence="9">
        <text>an N-acetyl-beta-D-glucosaminyl derivative + UDP-N-acetyl-alpha-D-galactosamine = an N-acetyl-beta-D-galactosaminyl-(1-&gt;4)-N-acetyl-beta-D-glucosaminyl derivative + UDP + H(+)</text>
        <dbReference type="Rhea" id="RHEA:20493"/>
        <dbReference type="ChEBI" id="CHEBI:15378"/>
        <dbReference type="ChEBI" id="CHEBI:58223"/>
        <dbReference type="ChEBI" id="CHEBI:61631"/>
        <dbReference type="ChEBI" id="CHEBI:67138"/>
        <dbReference type="ChEBI" id="CHEBI:138027"/>
        <dbReference type="EC" id="2.4.1.244"/>
    </reaction>
</comment>
<dbReference type="STRING" id="8083.ENSXMAP00000004007"/>
<dbReference type="InterPro" id="IPR008428">
    <property type="entry name" value="Chond_GalNAc"/>
</dbReference>
<feature type="compositionally biased region" description="Basic and acidic residues" evidence="10">
    <location>
        <begin position="627"/>
        <end position="636"/>
    </location>
</feature>